<dbReference type="AlphaFoldDB" id="A0AAE1QH39"/>
<comment type="caution">
    <text evidence="2">The sequence shown here is derived from an EMBL/GenBank/DDBJ whole genome shotgun (WGS) entry which is preliminary data.</text>
</comment>
<dbReference type="InterPro" id="IPR036691">
    <property type="entry name" value="Endo/exonu/phosph_ase_sf"/>
</dbReference>
<dbReference type="PANTHER" id="PTHR33395:SF21">
    <property type="entry name" value="PERICARDIN"/>
    <property type="match status" value="1"/>
</dbReference>
<gene>
    <name evidence="2" type="ORF">Pmani_004167</name>
</gene>
<proteinExistence type="predicted"/>
<dbReference type="InterPro" id="IPR005135">
    <property type="entry name" value="Endo/exonuclease/phosphatase"/>
</dbReference>
<accession>A0AAE1QH39</accession>
<dbReference type="PANTHER" id="PTHR33395">
    <property type="entry name" value="TRANSCRIPTASE, PUTATIVE-RELATED-RELATED"/>
    <property type="match status" value="1"/>
</dbReference>
<keyword evidence="3" id="KW-1185">Reference proteome</keyword>
<feature type="domain" description="Endonuclease/exonuclease/phosphatase" evidence="1">
    <location>
        <begin position="35"/>
        <end position="151"/>
    </location>
</feature>
<sequence>MYVKKDLRFNELSMKQQYCENICVHVKVGKESLILASIYRSPANNSSDNDKLLNLIDEICHEKAQHKIICGDFNFPNINWDSYTTTQGRNNIEFNFIEKKRDNFLSQQVKGITRHRGEARGNTLDLIFTNQEEIIENVKIDSPVGRSDHAVFCFNVNLETEKNNRKKRVFIYEKANYDLMRQKLDIDWTEYLEEGDMESKWNKFKTKLEEVISECVPVKVIRCCENRKRRTNEKLPMNRKLWTMIKKKNRLWEWLKNMRLQKESNDLALQKHAMEYRRTNNKVRSETRKEIKNKEKVIAENVKDNRKVFWDYVQKKLKRKVGIPVLQVTENGHTTTAESDKKKG</sequence>
<dbReference type="SUPFAM" id="SSF56219">
    <property type="entry name" value="DNase I-like"/>
    <property type="match status" value="1"/>
</dbReference>
<dbReference type="GO" id="GO:0061343">
    <property type="term" value="P:cell adhesion involved in heart morphogenesis"/>
    <property type="evidence" value="ECO:0007669"/>
    <property type="project" value="TreeGrafter"/>
</dbReference>
<dbReference type="GO" id="GO:0031012">
    <property type="term" value="C:extracellular matrix"/>
    <property type="evidence" value="ECO:0007669"/>
    <property type="project" value="TreeGrafter"/>
</dbReference>
<name>A0AAE1QH39_9EUCA</name>
<evidence type="ECO:0000313" key="3">
    <source>
        <dbReference type="Proteomes" id="UP001292094"/>
    </source>
</evidence>
<dbReference type="Pfam" id="PF14529">
    <property type="entry name" value="Exo_endo_phos_2"/>
    <property type="match status" value="1"/>
</dbReference>
<organism evidence="2 3">
    <name type="scientific">Petrolisthes manimaculis</name>
    <dbReference type="NCBI Taxonomy" id="1843537"/>
    <lineage>
        <taxon>Eukaryota</taxon>
        <taxon>Metazoa</taxon>
        <taxon>Ecdysozoa</taxon>
        <taxon>Arthropoda</taxon>
        <taxon>Crustacea</taxon>
        <taxon>Multicrustacea</taxon>
        <taxon>Malacostraca</taxon>
        <taxon>Eumalacostraca</taxon>
        <taxon>Eucarida</taxon>
        <taxon>Decapoda</taxon>
        <taxon>Pleocyemata</taxon>
        <taxon>Anomura</taxon>
        <taxon>Galatheoidea</taxon>
        <taxon>Porcellanidae</taxon>
        <taxon>Petrolisthes</taxon>
    </lineage>
</organism>
<protein>
    <recommendedName>
        <fullName evidence="1">Endonuclease/exonuclease/phosphatase domain-containing protein</fullName>
    </recommendedName>
</protein>
<dbReference type="GO" id="GO:0007508">
    <property type="term" value="P:larval heart development"/>
    <property type="evidence" value="ECO:0007669"/>
    <property type="project" value="TreeGrafter"/>
</dbReference>
<dbReference type="EMBL" id="JAWZYT010000293">
    <property type="protein sequence ID" value="KAK4325207.1"/>
    <property type="molecule type" value="Genomic_DNA"/>
</dbReference>
<dbReference type="Proteomes" id="UP001292094">
    <property type="component" value="Unassembled WGS sequence"/>
</dbReference>
<evidence type="ECO:0000313" key="2">
    <source>
        <dbReference type="EMBL" id="KAK4325207.1"/>
    </source>
</evidence>
<reference evidence="2" key="1">
    <citation type="submission" date="2023-11" db="EMBL/GenBank/DDBJ databases">
        <title>Genome assemblies of two species of porcelain crab, Petrolisthes cinctipes and Petrolisthes manimaculis (Anomura: Porcellanidae).</title>
        <authorList>
            <person name="Angst P."/>
        </authorList>
    </citation>
    <scope>NUCLEOTIDE SEQUENCE</scope>
    <source>
        <strain evidence="2">PB745_02</strain>
        <tissue evidence="2">Gill</tissue>
    </source>
</reference>
<dbReference type="GO" id="GO:0003824">
    <property type="term" value="F:catalytic activity"/>
    <property type="evidence" value="ECO:0007669"/>
    <property type="project" value="InterPro"/>
</dbReference>
<dbReference type="Gene3D" id="3.60.10.10">
    <property type="entry name" value="Endonuclease/exonuclease/phosphatase"/>
    <property type="match status" value="1"/>
</dbReference>
<evidence type="ECO:0000259" key="1">
    <source>
        <dbReference type="Pfam" id="PF14529"/>
    </source>
</evidence>